<dbReference type="SUPFAM" id="SSF56601">
    <property type="entry name" value="beta-lactamase/transpeptidase-like"/>
    <property type="match status" value="1"/>
</dbReference>
<dbReference type="InterPro" id="IPR050491">
    <property type="entry name" value="AmpC-like"/>
</dbReference>
<feature type="non-terminal residue" evidence="2">
    <location>
        <position position="1"/>
    </location>
</feature>
<accession>A0A0F9E0I4</accession>
<reference evidence="2" key="1">
    <citation type="journal article" date="2015" name="Nature">
        <title>Complex archaea that bridge the gap between prokaryotes and eukaryotes.</title>
        <authorList>
            <person name="Spang A."/>
            <person name="Saw J.H."/>
            <person name="Jorgensen S.L."/>
            <person name="Zaremba-Niedzwiedzka K."/>
            <person name="Martijn J."/>
            <person name="Lind A.E."/>
            <person name="van Eijk R."/>
            <person name="Schleper C."/>
            <person name="Guy L."/>
            <person name="Ettema T.J."/>
        </authorList>
    </citation>
    <scope>NUCLEOTIDE SEQUENCE</scope>
</reference>
<dbReference type="PANTHER" id="PTHR46825:SF9">
    <property type="entry name" value="BETA-LACTAMASE-RELATED DOMAIN-CONTAINING PROTEIN"/>
    <property type="match status" value="1"/>
</dbReference>
<dbReference type="AlphaFoldDB" id="A0A0F9E0I4"/>
<gene>
    <name evidence="2" type="ORF">LCGC14_2213650</name>
</gene>
<dbReference type="PANTHER" id="PTHR46825">
    <property type="entry name" value="D-ALANYL-D-ALANINE-CARBOXYPEPTIDASE/ENDOPEPTIDASE AMPH"/>
    <property type="match status" value="1"/>
</dbReference>
<feature type="domain" description="Beta-lactamase-related" evidence="1">
    <location>
        <begin position="6"/>
        <end position="194"/>
    </location>
</feature>
<organism evidence="2">
    <name type="scientific">marine sediment metagenome</name>
    <dbReference type="NCBI Taxonomy" id="412755"/>
    <lineage>
        <taxon>unclassified sequences</taxon>
        <taxon>metagenomes</taxon>
        <taxon>ecological metagenomes</taxon>
    </lineage>
</organism>
<name>A0A0F9E0I4_9ZZZZ</name>
<dbReference type="EMBL" id="LAZR01029428">
    <property type="protein sequence ID" value="KKL59606.1"/>
    <property type="molecule type" value="Genomic_DNA"/>
</dbReference>
<sequence>AIRELDDFLALAKDDAPSFAPGTQWAYSNIGMILLGKIIETVTQTPYPAHVTRHVLDPAGMRTAEFLQLDHVNKGIAVGYHHHWTARGRVRTNALFEWAVKGAADGCAFATVDDIWAFAQALMGGRLVSGAMVTRMTTPKPELCAPDYGYGFAIHPERAIIGHSGGLIGASANLDIMLQPAGWGVVVLANDLSMRTPVLRARQLVGVTVPEADEARAYLPRGGMTAR</sequence>
<dbReference type="Gene3D" id="3.40.710.10">
    <property type="entry name" value="DD-peptidase/beta-lactamase superfamily"/>
    <property type="match status" value="1"/>
</dbReference>
<dbReference type="Pfam" id="PF00144">
    <property type="entry name" value="Beta-lactamase"/>
    <property type="match status" value="1"/>
</dbReference>
<protein>
    <recommendedName>
        <fullName evidence="1">Beta-lactamase-related domain-containing protein</fullName>
    </recommendedName>
</protein>
<comment type="caution">
    <text evidence="2">The sequence shown here is derived from an EMBL/GenBank/DDBJ whole genome shotgun (WGS) entry which is preliminary data.</text>
</comment>
<dbReference type="InterPro" id="IPR001466">
    <property type="entry name" value="Beta-lactam-related"/>
</dbReference>
<evidence type="ECO:0000259" key="1">
    <source>
        <dbReference type="Pfam" id="PF00144"/>
    </source>
</evidence>
<evidence type="ECO:0000313" key="2">
    <source>
        <dbReference type="EMBL" id="KKL59606.1"/>
    </source>
</evidence>
<dbReference type="InterPro" id="IPR012338">
    <property type="entry name" value="Beta-lactam/transpept-like"/>
</dbReference>
<proteinExistence type="predicted"/>